<dbReference type="Proteomes" id="UP000313645">
    <property type="component" value="Unassembled WGS sequence"/>
</dbReference>
<name>A0ABY1ZQN7_9GAMM</name>
<feature type="region of interest" description="Disordered" evidence="10">
    <location>
        <begin position="55"/>
        <end position="80"/>
    </location>
</feature>
<evidence type="ECO:0000256" key="10">
    <source>
        <dbReference type="SAM" id="MobiDB-lite"/>
    </source>
</evidence>
<keyword evidence="5" id="KW-0813">Transport</keyword>
<evidence type="ECO:0000256" key="7">
    <source>
        <dbReference type="ARBA" id="ARBA00022795"/>
    </source>
</evidence>
<dbReference type="SUPFAM" id="SSF160527">
    <property type="entry name" value="V-type ATPase subunit E-like"/>
    <property type="match status" value="1"/>
</dbReference>
<evidence type="ECO:0000256" key="2">
    <source>
        <dbReference type="ARBA" id="ARBA00004496"/>
    </source>
</evidence>
<gene>
    <name evidence="12" type="ORF">EZI54_00355</name>
</gene>
<feature type="compositionally biased region" description="Basic and acidic residues" evidence="10">
    <location>
        <begin position="290"/>
        <end position="303"/>
    </location>
</feature>
<keyword evidence="6" id="KW-0963">Cytoplasm</keyword>
<evidence type="ECO:0000313" key="12">
    <source>
        <dbReference type="EMBL" id="TBW59445.1"/>
    </source>
</evidence>
<comment type="subcellular location">
    <subcellularLocation>
        <location evidence="2">Cytoplasm</location>
    </subcellularLocation>
</comment>
<dbReference type="PRINTS" id="PR01003">
    <property type="entry name" value="FLGFLIH"/>
</dbReference>
<keyword evidence="7" id="KW-1005">Bacterial flagellum biogenesis</keyword>
<dbReference type="PANTHER" id="PTHR34982">
    <property type="entry name" value="YOP PROTEINS TRANSLOCATION PROTEIN L"/>
    <property type="match status" value="1"/>
</dbReference>
<keyword evidence="9" id="KW-1006">Bacterial flagellum protein export</keyword>
<accession>A0ABY1ZQN7</accession>
<reference evidence="12 13" key="1">
    <citation type="submission" date="2019-02" db="EMBL/GenBank/DDBJ databases">
        <title>Marinobacter halodurans sp. nov., a marine bacterium isolated from sea tidal flat.</title>
        <authorList>
            <person name="Yoo Y."/>
            <person name="Lee D.W."/>
            <person name="Kim B.S."/>
            <person name="Kim J.-J."/>
        </authorList>
    </citation>
    <scope>NUCLEOTIDE SEQUENCE [LARGE SCALE GENOMIC DNA]</scope>
    <source>
        <strain evidence="12 13">YJ-S3-2</strain>
    </source>
</reference>
<evidence type="ECO:0000313" key="13">
    <source>
        <dbReference type="Proteomes" id="UP000313645"/>
    </source>
</evidence>
<dbReference type="InterPro" id="IPR000563">
    <property type="entry name" value="Flag_FliH"/>
</dbReference>
<keyword evidence="12" id="KW-0966">Cell projection</keyword>
<evidence type="ECO:0000256" key="8">
    <source>
        <dbReference type="ARBA" id="ARBA00022927"/>
    </source>
</evidence>
<proteinExistence type="inferred from homology"/>
<evidence type="ECO:0000259" key="11">
    <source>
        <dbReference type="Pfam" id="PF02108"/>
    </source>
</evidence>
<dbReference type="PANTHER" id="PTHR34982:SF1">
    <property type="entry name" value="FLAGELLAR ASSEMBLY PROTEIN FLIH"/>
    <property type="match status" value="1"/>
</dbReference>
<evidence type="ECO:0000256" key="3">
    <source>
        <dbReference type="ARBA" id="ARBA00006602"/>
    </source>
</evidence>
<keyword evidence="12" id="KW-0282">Flagellum</keyword>
<dbReference type="Pfam" id="PF02108">
    <property type="entry name" value="FliH"/>
    <property type="match status" value="1"/>
</dbReference>
<keyword evidence="12" id="KW-0969">Cilium</keyword>
<dbReference type="RefSeq" id="WP_131477900.1">
    <property type="nucleotide sequence ID" value="NZ_SJDL01000001.1"/>
</dbReference>
<feature type="region of interest" description="Disordered" evidence="10">
    <location>
        <begin position="265"/>
        <end position="303"/>
    </location>
</feature>
<keyword evidence="8" id="KW-0653">Protein transport</keyword>
<dbReference type="EMBL" id="SJDL01000001">
    <property type="protein sequence ID" value="TBW59445.1"/>
    <property type="molecule type" value="Genomic_DNA"/>
</dbReference>
<evidence type="ECO:0000256" key="4">
    <source>
        <dbReference type="ARBA" id="ARBA00016507"/>
    </source>
</evidence>
<evidence type="ECO:0000256" key="1">
    <source>
        <dbReference type="ARBA" id="ARBA00003041"/>
    </source>
</evidence>
<comment type="function">
    <text evidence="1">Needed for flagellar regrowth and assembly.</text>
</comment>
<organism evidence="12 13">
    <name type="scientific">Marinobacter halodurans</name>
    <dbReference type="NCBI Taxonomy" id="2528979"/>
    <lineage>
        <taxon>Bacteria</taxon>
        <taxon>Pseudomonadati</taxon>
        <taxon>Pseudomonadota</taxon>
        <taxon>Gammaproteobacteria</taxon>
        <taxon>Pseudomonadales</taxon>
        <taxon>Marinobacteraceae</taxon>
        <taxon>Marinobacter</taxon>
    </lineage>
</organism>
<dbReference type="InterPro" id="IPR051472">
    <property type="entry name" value="T3SS_Stator/FliH"/>
</dbReference>
<keyword evidence="13" id="KW-1185">Reference proteome</keyword>
<comment type="similarity">
    <text evidence="3">Belongs to the FliH family.</text>
</comment>
<evidence type="ECO:0000256" key="9">
    <source>
        <dbReference type="ARBA" id="ARBA00023225"/>
    </source>
</evidence>
<protein>
    <recommendedName>
        <fullName evidence="4">Flagellar assembly protein FliH</fullName>
    </recommendedName>
</protein>
<sequence>MKHKGHRDRIPSEELTAYERWELPLLDEKGNMVAHSREEDRNVKPLTAADLEAIRKEAWEDGQKEGQEAGHEEGLTRGREAGHQEGFQQGLEEGRAQGREEALQQTREEVEARLKQLEAIMADLVDPIHRHEDELETALFNLSTVLARAVVYRELQTDSSQIRTVVREAVASLPSTQDNVRIRVNPSDLEWVRDVAGRLEAEASVVEDETILAGGCKVETRHSLVDFTVEKRFQKAVQRMLDQQLDSDEPGDSVELDAMMGDLTDFHRDVLETGNADDQTASGPTDTDTETDRGEDDRDEHSG</sequence>
<evidence type="ECO:0000256" key="5">
    <source>
        <dbReference type="ARBA" id="ARBA00022448"/>
    </source>
</evidence>
<comment type="caution">
    <text evidence="12">The sequence shown here is derived from an EMBL/GenBank/DDBJ whole genome shotgun (WGS) entry which is preliminary data.</text>
</comment>
<evidence type="ECO:0000256" key="6">
    <source>
        <dbReference type="ARBA" id="ARBA00022490"/>
    </source>
</evidence>
<dbReference type="InterPro" id="IPR018035">
    <property type="entry name" value="Flagellar_FliH/T3SS_HrpE"/>
</dbReference>
<feature type="domain" description="Flagellar assembly protein FliH/Type III secretion system HrpE" evidence="11">
    <location>
        <begin position="113"/>
        <end position="235"/>
    </location>
</feature>